<protein>
    <recommendedName>
        <fullName evidence="2">arginine deiminase</fullName>
        <ecNumber evidence="2">3.5.3.6</ecNumber>
    </recommendedName>
</protein>
<name>A0A6A7Y4A9_9HYPH</name>
<evidence type="ECO:0000313" key="5">
    <source>
        <dbReference type="EMBL" id="MQT13565.1"/>
    </source>
</evidence>
<reference evidence="5 6" key="1">
    <citation type="submission" date="2019-09" db="EMBL/GenBank/DDBJ databases">
        <title>Segnochrobactrum spirostomi gen. nov., sp. nov., isolated from the ciliate Spirostomum cf. yagiui and description of a novel family, Segnochrobactraceae fam. nov. within the order Rhizobiales of the class Alphaproteobacteria.</title>
        <authorList>
            <person name="Akter S."/>
            <person name="Shazib S.U.A."/>
            <person name="Shin M.K."/>
        </authorList>
    </citation>
    <scope>NUCLEOTIDE SEQUENCE [LARGE SCALE GENOMIC DNA]</scope>
    <source>
        <strain evidence="5 6">Sp-1</strain>
    </source>
</reference>
<dbReference type="SUPFAM" id="SSF55909">
    <property type="entry name" value="Pentein"/>
    <property type="match status" value="1"/>
</dbReference>
<evidence type="ECO:0000256" key="2">
    <source>
        <dbReference type="ARBA" id="ARBA00012171"/>
    </source>
</evidence>
<dbReference type="AlphaFoldDB" id="A0A6A7Y4A9"/>
<dbReference type="EC" id="3.5.3.6" evidence="2"/>
<dbReference type="GO" id="GO:0019546">
    <property type="term" value="P:L-arginine deiminase pathway"/>
    <property type="evidence" value="ECO:0007669"/>
    <property type="project" value="TreeGrafter"/>
</dbReference>
<dbReference type="Pfam" id="PF19420">
    <property type="entry name" value="DDAH_eukar"/>
    <property type="match status" value="1"/>
</dbReference>
<proteinExistence type="predicted"/>
<comment type="pathway">
    <text evidence="1">Amino-acid degradation; L-arginine degradation via ADI pathway; carbamoyl phosphate from L-arginine: step 1/2.</text>
</comment>
<dbReference type="PANTHER" id="PTHR47271:SF2">
    <property type="entry name" value="ARGININE DEIMINASE"/>
    <property type="match status" value="1"/>
</dbReference>
<organism evidence="5 6">
    <name type="scientific">Segnochrobactrum spirostomi</name>
    <dbReference type="NCBI Taxonomy" id="2608987"/>
    <lineage>
        <taxon>Bacteria</taxon>
        <taxon>Pseudomonadati</taxon>
        <taxon>Pseudomonadota</taxon>
        <taxon>Alphaproteobacteria</taxon>
        <taxon>Hyphomicrobiales</taxon>
        <taxon>Segnochrobactraceae</taxon>
        <taxon>Segnochrobactrum</taxon>
    </lineage>
</organism>
<feature type="coiled-coil region" evidence="4">
    <location>
        <begin position="49"/>
        <end position="76"/>
    </location>
</feature>
<evidence type="ECO:0000256" key="3">
    <source>
        <dbReference type="ARBA" id="ARBA00049429"/>
    </source>
</evidence>
<accession>A0A6A7Y4A9</accession>
<keyword evidence="6" id="KW-1185">Reference proteome</keyword>
<sequence length="296" mass="33186">MSRGHEVRGERAVTWSVDSETGVLRDVLLCPPDHYQWIPTNSIARDTLASDKRIDHQRLQAQYRELEDALDHAGVTRHYIEPEAHLKYQVYTRDSSQTTPWGPVMTTLAMPQRRGEYASILKFYGEHGGFWNYGTRGTVEGGDIHIIRDGLLVVGHSGGRTDREGAEQFGQWFAEKGWEVRLEGFAEHFLHLDVLFCMATDRLAVACTEVLGDEFADWLKAHGIGIVEATYREVMEMSCNLLALGGDRVISPRHSRRINAALRAEGVTVLDPELDLFAAGGGSVHCMTMPLRRDPA</sequence>
<keyword evidence="4" id="KW-0175">Coiled coil</keyword>
<dbReference type="EMBL" id="VWNA01000001">
    <property type="protein sequence ID" value="MQT13565.1"/>
    <property type="molecule type" value="Genomic_DNA"/>
</dbReference>
<evidence type="ECO:0000256" key="1">
    <source>
        <dbReference type="ARBA" id="ARBA00005213"/>
    </source>
</evidence>
<gene>
    <name evidence="5" type="ORF">F0357_13140</name>
</gene>
<dbReference type="PANTHER" id="PTHR47271">
    <property type="entry name" value="ARGININE DEIMINASE"/>
    <property type="match status" value="1"/>
</dbReference>
<dbReference type="Gene3D" id="3.75.10.10">
    <property type="entry name" value="L-arginine/glycine Amidinotransferase, Chain A"/>
    <property type="match status" value="1"/>
</dbReference>
<comment type="catalytic activity">
    <reaction evidence="3">
        <text>L-arginine + H2O = L-citrulline + NH4(+)</text>
        <dbReference type="Rhea" id="RHEA:19597"/>
        <dbReference type="ChEBI" id="CHEBI:15377"/>
        <dbReference type="ChEBI" id="CHEBI:28938"/>
        <dbReference type="ChEBI" id="CHEBI:32682"/>
        <dbReference type="ChEBI" id="CHEBI:57743"/>
        <dbReference type="EC" id="3.5.3.6"/>
    </reaction>
</comment>
<dbReference type="Proteomes" id="UP000332515">
    <property type="component" value="Unassembled WGS sequence"/>
</dbReference>
<evidence type="ECO:0000256" key="4">
    <source>
        <dbReference type="SAM" id="Coils"/>
    </source>
</evidence>
<dbReference type="GO" id="GO:0016990">
    <property type="term" value="F:arginine deiminase activity"/>
    <property type="evidence" value="ECO:0007669"/>
    <property type="project" value="UniProtKB-EC"/>
</dbReference>
<comment type="caution">
    <text evidence="5">The sequence shown here is derived from an EMBL/GenBank/DDBJ whole genome shotgun (WGS) entry which is preliminary data.</text>
</comment>
<evidence type="ECO:0000313" key="6">
    <source>
        <dbReference type="Proteomes" id="UP000332515"/>
    </source>
</evidence>